<evidence type="ECO:0000256" key="5">
    <source>
        <dbReference type="ARBA" id="ARBA00022777"/>
    </source>
</evidence>
<organism evidence="8">
    <name type="scientific">Agrobacterium rosae</name>
    <dbReference type="NCBI Taxonomy" id="1972867"/>
    <lineage>
        <taxon>Bacteria</taxon>
        <taxon>Pseudomonadati</taxon>
        <taxon>Pseudomonadota</taxon>
        <taxon>Alphaproteobacteria</taxon>
        <taxon>Hyphomicrobiales</taxon>
        <taxon>Rhizobiaceae</taxon>
        <taxon>Rhizobium/Agrobacterium group</taxon>
        <taxon>Agrobacterium</taxon>
    </lineage>
</organism>
<dbReference type="Pfam" id="PF13589">
    <property type="entry name" value="HATPase_c_3"/>
    <property type="match status" value="1"/>
</dbReference>
<dbReference type="PANTHER" id="PTHR45453:SF1">
    <property type="entry name" value="PHOSPHATE REGULON SENSOR PROTEIN PHOR"/>
    <property type="match status" value="1"/>
</dbReference>
<dbReference type="GO" id="GO:0004721">
    <property type="term" value="F:phosphoprotein phosphatase activity"/>
    <property type="evidence" value="ECO:0007669"/>
    <property type="project" value="TreeGrafter"/>
</dbReference>
<dbReference type="InterPro" id="IPR005467">
    <property type="entry name" value="His_kinase_dom"/>
</dbReference>
<dbReference type="SUPFAM" id="SSF55874">
    <property type="entry name" value="ATPase domain of HSP90 chaperone/DNA topoisomerase II/histidine kinase"/>
    <property type="match status" value="3"/>
</dbReference>
<dbReference type="CDD" id="cd00075">
    <property type="entry name" value="HATPase"/>
    <property type="match status" value="1"/>
</dbReference>
<dbReference type="GO" id="GO:0000155">
    <property type="term" value="F:phosphorelay sensor kinase activity"/>
    <property type="evidence" value="ECO:0007669"/>
    <property type="project" value="TreeGrafter"/>
</dbReference>
<dbReference type="GO" id="GO:0005886">
    <property type="term" value="C:plasma membrane"/>
    <property type="evidence" value="ECO:0007669"/>
    <property type="project" value="TreeGrafter"/>
</dbReference>
<feature type="domain" description="Histidine kinase" evidence="7">
    <location>
        <begin position="551"/>
        <end position="763"/>
    </location>
</feature>
<dbReference type="InterPro" id="IPR036890">
    <property type="entry name" value="HATPase_C_sf"/>
</dbReference>
<reference evidence="8" key="1">
    <citation type="journal article" date="2023" name="Phytobiomes J">
        <title>Deciphering the key players within the bacterial microbiota associated with aerial crown gall tumors on rhododendron: Insights into the gallobiome.</title>
        <authorList>
            <person name="Kuzmanovic N."/>
            <person name="Nesme J."/>
            <person name="Wolf J."/>
            <person name="Neumann-Schaal M."/>
            <person name="Petersen J."/>
            <person name="Fernandez-Gnecco G."/>
            <person name="Sproeer C."/>
            <person name="Bunk B."/>
            <person name="Overmann J."/>
            <person name="Sorensen S.J."/>
            <person name="Idczak E."/>
            <person name="Smalla K."/>
        </authorList>
    </citation>
    <scope>NUCLEOTIDE SEQUENCE</scope>
    <source>
        <strain evidence="8">Rho-11.1</strain>
    </source>
</reference>
<evidence type="ECO:0000259" key="7">
    <source>
        <dbReference type="PROSITE" id="PS50109"/>
    </source>
</evidence>
<protein>
    <recommendedName>
        <fullName evidence="2">histidine kinase</fullName>
        <ecNumber evidence="2">2.7.13.3</ecNumber>
    </recommendedName>
</protein>
<dbReference type="Pfam" id="PF02518">
    <property type="entry name" value="HATPase_c"/>
    <property type="match status" value="1"/>
</dbReference>
<dbReference type="EC" id="2.7.13.3" evidence="2"/>
<dbReference type="InterPro" id="IPR003594">
    <property type="entry name" value="HATPase_dom"/>
</dbReference>
<gene>
    <name evidence="8" type="ORF">RMR22_19000</name>
</gene>
<sequence length="765" mass="86153">MSFKIAARTILHLGSELISSDGIALYELIKNSYDAGAKNVRVTVVNRLARPAQRDFLQADPDSRPLSRWKQTLTEALLDGAPDLQNLEAAIKGAVDTKALKDAVIASNYIIVGDVGHGMTLEQLDSAFLTIGTRSKLAVKGTQPDGFAVLGEKGIGRLSAMRLGSHLLVTTARISDTHWNKLEIDWSRFDHASEDLLEDIKLAPYQNGPKPEADAHGTSIRISGLHREWSKAHVHEIALRDFARLNDPFTKAARFPIVLKYNDEILTIPRIEPWIFEHAHGKLTGEFRQLDNGQFYLSGTMTFGQRQESFGYQEVEVLSFSEARDLAVLKAIGPFQLEFYWYNRGLLKAMDGVGDLATVRNRLAQWTGGLLLYRDGFRVLPYGNSDDDWLDLDRKALARSGFKVNRAQLVGRVLITQNANPHLKDQANREGLIDGEEKRAFQSVLAYLVQQTFWSFISRMEKASQPPKEPVRQEVVEQRLATQEERLQKNLDLLQTLVPEVRKQPQVVREIKEGIAEITSVMRDVRDLADEYQEGRKQLLNLAGVGITVEVLAHELNRATESALNTLQHLPTASTDKALTILGAQLKTLQKRLKILDPLSTAGRNRKEKIQLRNFLAEILESHAEQFRREKIECTMRVLPQPQSNITVTAVRGMIVQVLENLTSNSVYWLRQNQRVDPDFQARISVELDTTDQTIRFSDNGPGIQDHDKDQIFEPFFTKKAAGQGKGLGLFISREIAKYHKVGLDIERGDDGIFRTFVLDLGEMV</sequence>
<dbReference type="PANTHER" id="PTHR45453">
    <property type="entry name" value="PHOSPHATE REGULON SENSOR PROTEIN PHOR"/>
    <property type="match status" value="1"/>
</dbReference>
<proteinExistence type="predicted"/>
<comment type="caution">
    <text evidence="8">The sequence shown here is derived from an EMBL/GenBank/DDBJ whole genome shotgun (WGS) entry which is preliminary data.</text>
</comment>
<name>A0AAW9FN99_9HYPH</name>
<evidence type="ECO:0000313" key="8">
    <source>
        <dbReference type="EMBL" id="MDX8304353.1"/>
    </source>
</evidence>
<dbReference type="Gene3D" id="3.30.565.10">
    <property type="entry name" value="Histidine kinase-like ATPase, C-terminal domain"/>
    <property type="match status" value="2"/>
</dbReference>
<evidence type="ECO:0000256" key="4">
    <source>
        <dbReference type="ARBA" id="ARBA00022679"/>
    </source>
</evidence>
<keyword evidence="6" id="KW-0902">Two-component regulatory system</keyword>
<dbReference type="RefSeq" id="WP_320203095.1">
    <property type="nucleotide sequence ID" value="NZ_CP192782.1"/>
</dbReference>
<dbReference type="InterPro" id="IPR050351">
    <property type="entry name" value="BphY/WalK/GraS-like"/>
</dbReference>
<keyword evidence="5 8" id="KW-0418">Kinase</keyword>
<evidence type="ECO:0000256" key="1">
    <source>
        <dbReference type="ARBA" id="ARBA00000085"/>
    </source>
</evidence>
<evidence type="ECO:0000256" key="2">
    <source>
        <dbReference type="ARBA" id="ARBA00012438"/>
    </source>
</evidence>
<dbReference type="GO" id="GO:0016036">
    <property type="term" value="P:cellular response to phosphate starvation"/>
    <property type="evidence" value="ECO:0007669"/>
    <property type="project" value="TreeGrafter"/>
</dbReference>
<dbReference type="PRINTS" id="PR00344">
    <property type="entry name" value="BCTRLSENSOR"/>
</dbReference>
<dbReference type="InterPro" id="IPR004358">
    <property type="entry name" value="Sig_transdc_His_kin-like_C"/>
</dbReference>
<dbReference type="AlphaFoldDB" id="A0AAW9FN99"/>
<evidence type="ECO:0000256" key="6">
    <source>
        <dbReference type="ARBA" id="ARBA00023012"/>
    </source>
</evidence>
<keyword evidence="4" id="KW-0808">Transferase</keyword>
<evidence type="ECO:0000256" key="3">
    <source>
        <dbReference type="ARBA" id="ARBA00022553"/>
    </source>
</evidence>
<dbReference type="SMART" id="SM00387">
    <property type="entry name" value="HATPase_c"/>
    <property type="match status" value="1"/>
</dbReference>
<keyword evidence="3" id="KW-0597">Phosphoprotein</keyword>
<dbReference type="EMBL" id="JAVRAF010000007">
    <property type="protein sequence ID" value="MDX8304353.1"/>
    <property type="molecule type" value="Genomic_DNA"/>
</dbReference>
<dbReference type="PROSITE" id="PS50109">
    <property type="entry name" value="HIS_KIN"/>
    <property type="match status" value="1"/>
</dbReference>
<accession>A0AAW9FN99</accession>
<comment type="catalytic activity">
    <reaction evidence="1">
        <text>ATP + protein L-histidine = ADP + protein N-phospho-L-histidine.</text>
        <dbReference type="EC" id="2.7.13.3"/>
    </reaction>
</comment>